<dbReference type="PANTHER" id="PTHR30344">
    <property type="entry name" value="6-PHOSPHOGLUCONOLACTONASE-RELATED"/>
    <property type="match status" value="1"/>
</dbReference>
<dbReference type="Proteomes" id="UP000244925">
    <property type="component" value="Unassembled WGS sequence"/>
</dbReference>
<reference evidence="4" key="1">
    <citation type="submission" date="2018-02" db="EMBL/GenBank/DDBJ databases">
        <authorList>
            <person name="Clavel T."/>
            <person name="Strowig T."/>
        </authorList>
    </citation>
    <scope>NUCLEOTIDE SEQUENCE [LARGE SCALE GENOMIC DNA]</scope>
    <source>
        <strain evidence="4">DSM 100764</strain>
    </source>
</reference>
<evidence type="ECO:0000256" key="1">
    <source>
        <dbReference type="ARBA" id="ARBA00005564"/>
    </source>
</evidence>
<keyword evidence="2" id="KW-0313">Glucose metabolism</keyword>
<dbReference type="Pfam" id="PF10282">
    <property type="entry name" value="Lactonase"/>
    <property type="match status" value="1"/>
</dbReference>
<keyword evidence="4" id="KW-1185">Reference proteome</keyword>
<dbReference type="RefSeq" id="WP_107036546.1">
    <property type="nucleotide sequence ID" value="NZ_CASAAD010000032.1"/>
</dbReference>
<protein>
    <submittedName>
        <fullName evidence="3">Lactonase family protein</fullName>
    </submittedName>
</protein>
<evidence type="ECO:0000256" key="2">
    <source>
        <dbReference type="ARBA" id="ARBA00022526"/>
    </source>
</evidence>
<proteinExistence type="inferred from homology"/>
<dbReference type="InterPro" id="IPR011048">
    <property type="entry name" value="Haem_d1_sf"/>
</dbReference>
<dbReference type="PANTHER" id="PTHR30344:SF1">
    <property type="entry name" value="6-PHOSPHOGLUCONOLACTONASE"/>
    <property type="match status" value="1"/>
</dbReference>
<dbReference type="GO" id="GO:0006006">
    <property type="term" value="P:glucose metabolic process"/>
    <property type="evidence" value="ECO:0007669"/>
    <property type="project" value="UniProtKB-KW"/>
</dbReference>
<dbReference type="InterPro" id="IPR050282">
    <property type="entry name" value="Cycloisomerase_2"/>
</dbReference>
<dbReference type="GO" id="GO:0017057">
    <property type="term" value="F:6-phosphogluconolactonase activity"/>
    <property type="evidence" value="ECO:0007669"/>
    <property type="project" value="TreeGrafter"/>
</dbReference>
<comment type="similarity">
    <text evidence="1">Belongs to the cycloisomerase 2 family.</text>
</comment>
<organism evidence="3 4">
    <name type="scientific">Paramuribaculum intestinale</name>
    <dbReference type="NCBI Taxonomy" id="2094151"/>
    <lineage>
        <taxon>Bacteria</taxon>
        <taxon>Pseudomonadati</taxon>
        <taxon>Bacteroidota</taxon>
        <taxon>Bacteroidia</taxon>
        <taxon>Bacteroidales</taxon>
        <taxon>Muribaculaceae</taxon>
        <taxon>Paramuribaculum</taxon>
    </lineage>
</organism>
<gene>
    <name evidence="3" type="ORF">C5O25_09710</name>
</gene>
<name>A0A2V1IQ84_9BACT</name>
<dbReference type="InterPro" id="IPR015943">
    <property type="entry name" value="WD40/YVTN_repeat-like_dom_sf"/>
</dbReference>
<evidence type="ECO:0000313" key="4">
    <source>
        <dbReference type="Proteomes" id="UP000244925"/>
    </source>
</evidence>
<dbReference type="EMBL" id="PUBV01000021">
    <property type="protein sequence ID" value="PWB06662.1"/>
    <property type="molecule type" value="Genomic_DNA"/>
</dbReference>
<evidence type="ECO:0000313" key="3">
    <source>
        <dbReference type="EMBL" id="PWB06662.1"/>
    </source>
</evidence>
<comment type="caution">
    <text evidence="3">The sequence shown here is derived from an EMBL/GenBank/DDBJ whole genome shotgun (WGS) entry which is preliminary data.</text>
</comment>
<dbReference type="SUPFAM" id="SSF51004">
    <property type="entry name" value="C-terminal (heme d1) domain of cytochrome cd1-nitrite reductase"/>
    <property type="match status" value="1"/>
</dbReference>
<keyword evidence="2" id="KW-0119">Carbohydrate metabolism</keyword>
<dbReference type="GO" id="GO:0005829">
    <property type="term" value="C:cytosol"/>
    <property type="evidence" value="ECO:0007669"/>
    <property type="project" value="TreeGrafter"/>
</dbReference>
<sequence>MYRLSHVISAVAAMSVGFGSVCCVSHSSSDRETERLILLSGSYSPSDSMGVKVWSFDPASGRLTLSGGVKGISNPSFVHVSDDGRRIYSVGEDAAVLSSVNMIRFDADSLRMTLESSDTIGGGAPCYVNLSPDDRYVLTANYHGGNVTIYALDSAGKPVGDPQILSFEHGDPSTQSKGAPRLHSVTFTPDSSLLVCADLGTDRLHVFPLNGSGAKNLVDANRMTDVELKPHSGPRHIVYSKRGTGYLINEISGEVTVLERRGDSFEPVQYIASDTVGGHGSGDIHLSPDERFLYTSNRLKADGIAVFAIDSATGRLTRTGYMATGPHPRNFALSPDGRWLLVACRDNDRIEVYARDSLTGQLTPTDHYAVTPNPVCLKFAGRIAGE</sequence>
<dbReference type="Gene3D" id="2.130.10.10">
    <property type="entry name" value="YVTN repeat-like/Quinoprotein amine dehydrogenase"/>
    <property type="match status" value="1"/>
</dbReference>
<dbReference type="InterPro" id="IPR019405">
    <property type="entry name" value="Lactonase_7-beta_prop"/>
</dbReference>
<accession>A0A2V1IQ84</accession>
<dbReference type="AlphaFoldDB" id="A0A2V1IQ84"/>